<evidence type="ECO:0000313" key="3">
    <source>
        <dbReference type="Proteomes" id="UP000002383"/>
    </source>
</evidence>
<dbReference type="AlphaFoldDB" id="B8GPB4"/>
<dbReference type="PANTHER" id="PTHR39431">
    <property type="entry name" value="FRPA/C-RELATED PROTEIN"/>
    <property type="match status" value="1"/>
</dbReference>
<dbReference type="PANTHER" id="PTHR39431:SF1">
    <property type="entry name" value="FRPA_C-RELATED PROTEIN"/>
    <property type="match status" value="1"/>
</dbReference>
<dbReference type="InterPro" id="IPR028994">
    <property type="entry name" value="Integrin_alpha_N"/>
</dbReference>
<sequence>MLAALANAPLRATPAIPAQPNGPGQRATPAVPAVPPARVPAEPPEAEQVRVLEEVKARLEKDTDFQIIKRTFRIGDDDKAPAEASKQAAGGLEPVGESAPPAQGAAARGTVGLELDMRFERTTFISVEVEGNAVTGEFRIRFEAFRQESLSVSLNIQDQPQRADPLLLDLGGEGVTTTGVDEGVAFDITGDGRKEQVSFVSGNSWFLALDRDGNGVIDDGRELFGDQHGAANGFDELARFDSNGDGVIDARDNVFDRLRLFRMDADGTQHLKSLETAGVSAIHLAYVNTEKALNEDDLIAQVGRFQRTDGSTGQAVDVLLGYRALA</sequence>
<proteinExistence type="predicted"/>
<evidence type="ECO:0000256" key="1">
    <source>
        <dbReference type="SAM" id="MobiDB-lite"/>
    </source>
</evidence>
<dbReference type="EMBL" id="CP001339">
    <property type="protein sequence ID" value="ACL74034.1"/>
    <property type="molecule type" value="Genomic_DNA"/>
</dbReference>
<accession>B8GPB4</accession>
<name>B8GPB4_THISH</name>
<dbReference type="eggNOG" id="COG0739">
    <property type="taxonomic scope" value="Bacteria"/>
</dbReference>
<organism evidence="2 3">
    <name type="scientific">Thioalkalivibrio sulfidiphilus (strain HL-EbGR7)</name>
    <dbReference type="NCBI Taxonomy" id="396588"/>
    <lineage>
        <taxon>Bacteria</taxon>
        <taxon>Pseudomonadati</taxon>
        <taxon>Pseudomonadota</taxon>
        <taxon>Gammaproteobacteria</taxon>
        <taxon>Chromatiales</taxon>
        <taxon>Ectothiorhodospiraceae</taxon>
        <taxon>Thioalkalivibrio</taxon>
    </lineage>
</organism>
<evidence type="ECO:0008006" key="4">
    <source>
        <dbReference type="Google" id="ProtNLM"/>
    </source>
</evidence>
<dbReference type="RefSeq" id="WP_012639497.1">
    <property type="nucleotide sequence ID" value="NC_011901.1"/>
</dbReference>
<feature type="region of interest" description="Disordered" evidence="1">
    <location>
        <begin position="78"/>
        <end position="104"/>
    </location>
</feature>
<feature type="compositionally biased region" description="Pro residues" evidence="1">
    <location>
        <begin position="32"/>
        <end position="43"/>
    </location>
</feature>
<dbReference type="SUPFAM" id="SSF69318">
    <property type="entry name" value="Integrin alpha N-terminal domain"/>
    <property type="match status" value="1"/>
</dbReference>
<keyword evidence="3" id="KW-1185">Reference proteome</keyword>
<dbReference type="KEGG" id="tgr:Tgr7_2962"/>
<dbReference type="Proteomes" id="UP000002383">
    <property type="component" value="Chromosome"/>
</dbReference>
<dbReference type="STRING" id="396588.Tgr7_2962"/>
<evidence type="ECO:0000313" key="2">
    <source>
        <dbReference type="EMBL" id="ACL74034.1"/>
    </source>
</evidence>
<dbReference type="OrthoDB" id="1676884at2"/>
<feature type="region of interest" description="Disordered" evidence="1">
    <location>
        <begin position="1"/>
        <end position="45"/>
    </location>
</feature>
<reference evidence="2 3" key="1">
    <citation type="journal article" date="2011" name="Stand. Genomic Sci.">
        <title>Complete genome sequence of 'Thioalkalivibrio sulfidophilus' HL-EbGr7.</title>
        <authorList>
            <person name="Muyzer G."/>
            <person name="Sorokin D.Y."/>
            <person name="Mavromatis K."/>
            <person name="Lapidus A."/>
            <person name="Clum A."/>
            <person name="Ivanova N."/>
            <person name="Pati A."/>
            <person name="d'Haeseleer P."/>
            <person name="Woyke T."/>
            <person name="Kyrpides N.C."/>
        </authorList>
    </citation>
    <scope>NUCLEOTIDE SEQUENCE [LARGE SCALE GENOMIC DNA]</scope>
    <source>
        <strain evidence="2 3">HL-EbGR7</strain>
    </source>
</reference>
<protein>
    <recommendedName>
        <fullName evidence="4">VCBS repeat-containing protein</fullName>
    </recommendedName>
</protein>
<gene>
    <name evidence="2" type="ordered locus">Tgr7_2962</name>
</gene>
<dbReference type="HOGENOM" id="CLU_868203_0_0_6"/>